<keyword evidence="2" id="KW-1185">Reference proteome</keyword>
<dbReference type="EMBL" id="JBJXBP010000008">
    <property type="protein sequence ID" value="KAL3812687.1"/>
    <property type="molecule type" value="Genomic_DNA"/>
</dbReference>
<dbReference type="AlphaFoldDB" id="A0ABD3RI61"/>
<sequence>MYISIMHFTTLGSPLVFLLHEDVRIVGNLSMFPYQ</sequence>
<comment type="caution">
    <text evidence="1">The sequence shown here is derived from an EMBL/GenBank/DDBJ whole genome shotgun (WGS) entry which is preliminary data.</text>
</comment>
<proteinExistence type="predicted"/>
<organism evidence="1 2">
    <name type="scientific">Penstemon smallii</name>
    <dbReference type="NCBI Taxonomy" id="265156"/>
    <lineage>
        <taxon>Eukaryota</taxon>
        <taxon>Viridiplantae</taxon>
        <taxon>Streptophyta</taxon>
        <taxon>Embryophyta</taxon>
        <taxon>Tracheophyta</taxon>
        <taxon>Spermatophyta</taxon>
        <taxon>Magnoliopsida</taxon>
        <taxon>eudicotyledons</taxon>
        <taxon>Gunneridae</taxon>
        <taxon>Pentapetalae</taxon>
        <taxon>asterids</taxon>
        <taxon>lamiids</taxon>
        <taxon>Lamiales</taxon>
        <taxon>Plantaginaceae</taxon>
        <taxon>Cheloneae</taxon>
        <taxon>Penstemon</taxon>
    </lineage>
</organism>
<accession>A0ABD3RI61</accession>
<evidence type="ECO:0000313" key="1">
    <source>
        <dbReference type="EMBL" id="KAL3812687.1"/>
    </source>
</evidence>
<reference evidence="1 2" key="1">
    <citation type="submission" date="2024-12" db="EMBL/GenBank/DDBJ databases">
        <title>The unique morphological basis and parallel evolutionary history of personate flowers in Penstemon.</title>
        <authorList>
            <person name="Depatie T.H."/>
            <person name="Wessinger C.A."/>
        </authorList>
    </citation>
    <scope>NUCLEOTIDE SEQUENCE [LARGE SCALE GENOMIC DNA]</scope>
    <source>
        <strain evidence="1">WTNN_2</strain>
        <tissue evidence="1">Leaf</tissue>
    </source>
</reference>
<evidence type="ECO:0000313" key="2">
    <source>
        <dbReference type="Proteomes" id="UP001634393"/>
    </source>
</evidence>
<name>A0ABD3RI61_9LAMI</name>
<gene>
    <name evidence="1" type="ORF">ACJIZ3_013955</name>
</gene>
<dbReference type="Proteomes" id="UP001634393">
    <property type="component" value="Unassembled WGS sequence"/>
</dbReference>
<protein>
    <submittedName>
        <fullName evidence="1">Uncharacterized protein</fullName>
    </submittedName>
</protein>